<dbReference type="EMBL" id="JAWDEY010000001">
    <property type="protein sequence ID" value="KAK6591163.1"/>
    <property type="molecule type" value="Genomic_DNA"/>
</dbReference>
<dbReference type="InterPro" id="IPR036045">
    <property type="entry name" value="Sec1-like_sf"/>
</dbReference>
<dbReference type="InterPro" id="IPR001619">
    <property type="entry name" value="Sec1-like"/>
</dbReference>
<dbReference type="AlphaFoldDB" id="A0AAV9Y310"/>
<dbReference type="Gene3D" id="3.40.50.2060">
    <property type="match status" value="1"/>
</dbReference>
<dbReference type="PIRSF" id="PIRSF005715">
    <property type="entry name" value="VPS45_Sec1"/>
    <property type="match status" value="1"/>
</dbReference>
<dbReference type="InterPro" id="IPR043127">
    <property type="entry name" value="Sec-1-like_dom3a"/>
</dbReference>
<keyword evidence="3" id="KW-1185">Reference proteome</keyword>
<accession>A0AAV9Y310</accession>
<dbReference type="SUPFAM" id="SSF56815">
    <property type="entry name" value="Sec1/munc18-like (SM) proteins"/>
    <property type="match status" value="1"/>
</dbReference>
<name>A0AAV9Y310_9CRYT</name>
<evidence type="ECO:0000256" key="1">
    <source>
        <dbReference type="ARBA" id="ARBA00009884"/>
    </source>
</evidence>
<protein>
    <submittedName>
        <fullName evidence="2">STXBP UNC8 SEC1 syntaxin involved in golgi transport</fullName>
    </submittedName>
</protein>
<dbReference type="InterPro" id="IPR027482">
    <property type="entry name" value="Sec1-like_dom2"/>
</dbReference>
<evidence type="ECO:0000313" key="2">
    <source>
        <dbReference type="EMBL" id="KAK6591163.1"/>
    </source>
</evidence>
<sequence>MSLLDICRRIILEDIIAPVRAMSSSTNDGYLIMIVDDFTLKVISSCCSFYDVIEAGVTIIEKLNSKRQPLKKMDCIYFITPSPENLEFVMNDFGSSENMYRIAHLFVTSLKDNKEICYNIITRNLNLLKRLRSFKEVNLDFIPYDSRTFYVDYEGTITSCLDISKSVEQQIYYGINTFCKTIGIRGKPFIRYQNNGKNEVNLTCKNLAEKLNFLFSSLGENNSECTILLLDRSFDTAPLYIHDYCYQALAYDLLHIPVSINNIKSHELGMSGNYINNENTSSKQDDVYEYEVSNTLGMKERKKVILDEKDSKWVMYRHEHIGTVNQQISEETLKFTHNNLTAKIHRNNDINLSTNETIQAIRSMPQYQQTLSRYWTHISIISDCFNILKSENIISLGEIEQCIATFIDSEGKSLNSVKIKNNLLSILEYSSMVSESSYNTYINIDSKANNHNKDVIIIKNKYDKLRLVLLYLSQFYGINNDDLNQLINVGKFSNDEQIVIKKLLGLGLCNSFEDIASGNGKHTHRYELYNKERLKYFKQRIRNIELDLSRFEPLIKTISYYLMCNLNISNNSLISYNIYNQNDFQGEYPLVPNIGKSIINTNEILNTNTNILHNNPSFFGIKNANIPSSFSISKYSSKNKCIVIFIIGSITFPEIRCIYELFNESKVNIYLGGINITTPFQLIKQVLNS</sequence>
<dbReference type="InterPro" id="IPR043154">
    <property type="entry name" value="Sec-1-like_dom1"/>
</dbReference>
<proteinExistence type="inferred from homology"/>
<dbReference type="Gene3D" id="1.25.40.60">
    <property type="match status" value="1"/>
</dbReference>
<organism evidence="2 3">
    <name type="scientific">Cryptosporidium xiaoi</name>
    <dbReference type="NCBI Taxonomy" id="659607"/>
    <lineage>
        <taxon>Eukaryota</taxon>
        <taxon>Sar</taxon>
        <taxon>Alveolata</taxon>
        <taxon>Apicomplexa</taxon>
        <taxon>Conoidasida</taxon>
        <taxon>Coccidia</taxon>
        <taxon>Eucoccidiorida</taxon>
        <taxon>Eimeriorina</taxon>
        <taxon>Cryptosporidiidae</taxon>
        <taxon>Cryptosporidium</taxon>
    </lineage>
</organism>
<dbReference type="GO" id="GO:0016192">
    <property type="term" value="P:vesicle-mediated transport"/>
    <property type="evidence" value="ECO:0007669"/>
    <property type="project" value="InterPro"/>
</dbReference>
<dbReference type="PANTHER" id="PTHR11679">
    <property type="entry name" value="VESICLE PROTEIN SORTING-ASSOCIATED"/>
    <property type="match status" value="1"/>
</dbReference>
<dbReference type="Proteomes" id="UP001311799">
    <property type="component" value="Unassembled WGS sequence"/>
</dbReference>
<dbReference type="Pfam" id="PF00995">
    <property type="entry name" value="Sec1"/>
    <property type="match status" value="1"/>
</dbReference>
<dbReference type="Gene3D" id="3.90.830.10">
    <property type="entry name" value="Syntaxin Binding Protein 1, Chain A, domain 2"/>
    <property type="match status" value="1"/>
</dbReference>
<comment type="similarity">
    <text evidence="1">Belongs to the STXBP/unc-18/SEC1 family.</text>
</comment>
<gene>
    <name evidence="2" type="ORF">RS030_101614</name>
</gene>
<dbReference type="Gene3D" id="3.40.50.1910">
    <property type="match status" value="1"/>
</dbReference>
<evidence type="ECO:0000313" key="3">
    <source>
        <dbReference type="Proteomes" id="UP001311799"/>
    </source>
</evidence>
<comment type="caution">
    <text evidence="2">The sequence shown here is derived from an EMBL/GenBank/DDBJ whole genome shotgun (WGS) entry which is preliminary data.</text>
</comment>
<reference evidence="2 3" key="1">
    <citation type="submission" date="2023-10" db="EMBL/GenBank/DDBJ databases">
        <title>Comparative genomics analysis reveals potential genetic determinants of host preference in Cryptosporidium xiaoi.</title>
        <authorList>
            <person name="Xiao L."/>
            <person name="Li J."/>
        </authorList>
    </citation>
    <scope>NUCLEOTIDE SEQUENCE [LARGE SCALE GENOMIC DNA]</scope>
    <source>
        <strain evidence="2 3">52996</strain>
    </source>
</reference>